<feature type="chain" id="PRO_5043438760" description="CUB domain-containing protein" evidence="3">
    <location>
        <begin position="21"/>
        <end position="239"/>
    </location>
</feature>
<feature type="domain" description="CUB" evidence="4">
    <location>
        <begin position="91"/>
        <end position="215"/>
    </location>
</feature>
<keyword evidence="6" id="KW-1185">Reference proteome</keyword>
<sequence>MEDILAKLIFLLATSQFVLCDPYYENSTGLQSSRDSKFIFTVIQFSNDICFSPKNESGICYSTSECSEKGEPMGKCAGGFGECCRVALTGCGGDVRLNNTMAYSPNWPGTYNEAMTCTYKVYFAEKPEPPAGICQLRFDYTAMDLVAPSNKGVCENDRLIFENDEKSTYFCGKAPDNYHWYVETVGTNSPHTFTITTDSTNYERKYGIRVSYIPCEQGVPTKCGNYYMGTSGEFISYNY</sequence>
<gene>
    <name evidence="5" type="ORF">MNOR_LOCUS21520</name>
</gene>
<dbReference type="InterPro" id="IPR035914">
    <property type="entry name" value="Sperma_CUB_dom_sf"/>
</dbReference>
<protein>
    <recommendedName>
        <fullName evidence="4">CUB domain-containing protein</fullName>
    </recommendedName>
</protein>
<dbReference type="InterPro" id="IPR000859">
    <property type="entry name" value="CUB_dom"/>
</dbReference>
<dbReference type="PANTHER" id="PTHR33236">
    <property type="entry name" value="INTRAFLAGELLAR TRANSPORT PROTEIN 122 FAMILY PROTEIN-RELATED"/>
    <property type="match status" value="1"/>
</dbReference>
<keyword evidence="1 2" id="KW-1015">Disulfide bond</keyword>
<dbReference type="SUPFAM" id="SSF49854">
    <property type="entry name" value="Spermadhesin, CUB domain"/>
    <property type="match status" value="1"/>
</dbReference>
<evidence type="ECO:0000256" key="3">
    <source>
        <dbReference type="SAM" id="SignalP"/>
    </source>
</evidence>
<feature type="disulfide bond" evidence="2">
    <location>
        <begin position="154"/>
        <end position="171"/>
    </location>
</feature>
<organism evidence="5 6">
    <name type="scientific">Meganyctiphanes norvegica</name>
    <name type="common">Northern krill</name>
    <name type="synonym">Thysanopoda norvegica</name>
    <dbReference type="NCBI Taxonomy" id="48144"/>
    <lineage>
        <taxon>Eukaryota</taxon>
        <taxon>Metazoa</taxon>
        <taxon>Ecdysozoa</taxon>
        <taxon>Arthropoda</taxon>
        <taxon>Crustacea</taxon>
        <taxon>Multicrustacea</taxon>
        <taxon>Malacostraca</taxon>
        <taxon>Eumalacostraca</taxon>
        <taxon>Eucarida</taxon>
        <taxon>Euphausiacea</taxon>
        <taxon>Euphausiidae</taxon>
        <taxon>Meganyctiphanes</taxon>
    </lineage>
</organism>
<dbReference type="PROSITE" id="PS01180">
    <property type="entry name" value="CUB"/>
    <property type="match status" value="1"/>
</dbReference>
<feature type="signal peptide" evidence="3">
    <location>
        <begin position="1"/>
        <end position="20"/>
    </location>
</feature>
<dbReference type="AlphaFoldDB" id="A0AAV2RBI6"/>
<reference evidence="5 6" key="1">
    <citation type="submission" date="2024-05" db="EMBL/GenBank/DDBJ databases">
        <authorList>
            <person name="Wallberg A."/>
        </authorList>
    </citation>
    <scope>NUCLEOTIDE SEQUENCE [LARGE SCALE GENOMIC DNA]</scope>
</reference>
<comment type="caution">
    <text evidence="2">Lacks conserved residue(s) required for the propagation of feature annotation.</text>
</comment>
<evidence type="ECO:0000256" key="1">
    <source>
        <dbReference type="ARBA" id="ARBA00023157"/>
    </source>
</evidence>
<dbReference type="Pfam" id="PF00431">
    <property type="entry name" value="CUB"/>
    <property type="match status" value="1"/>
</dbReference>
<evidence type="ECO:0000256" key="2">
    <source>
        <dbReference type="PROSITE-ProRule" id="PRU00059"/>
    </source>
</evidence>
<evidence type="ECO:0000259" key="4">
    <source>
        <dbReference type="PROSITE" id="PS01180"/>
    </source>
</evidence>
<dbReference type="Gene3D" id="2.60.120.290">
    <property type="entry name" value="Spermadhesin, CUB domain"/>
    <property type="match status" value="1"/>
</dbReference>
<dbReference type="EMBL" id="CAXKWB010017387">
    <property type="protein sequence ID" value="CAL4118740.1"/>
    <property type="molecule type" value="Genomic_DNA"/>
</dbReference>
<feature type="non-terminal residue" evidence="5">
    <location>
        <position position="239"/>
    </location>
</feature>
<comment type="caution">
    <text evidence="5">The sequence shown here is derived from an EMBL/GenBank/DDBJ whole genome shotgun (WGS) entry which is preliminary data.</text>
</comment>
<evidence type="ECO:0000313" key="5">
    <source>
        <dbReference type="EMBL" id="CAL4118740.1"/>
    </source>
</evidence>
<dbReference type="PANTHER" id="PTHR33236:SF5">
    <property type="entry name" value="CUB DOMAIN-CONTAINING PROTEIN"/>
    <property type="match status" value="1"/>
</dbReference>
<keyword evidence="3" id="KW-0732">Signal</keyword>
<proteinExistence type="predicted"/>
<evidence type="ECO:0000313" key="6">
    <source>
        <dbReference type="Proteomes" id="UP001497623"/>
    </source>
</evidence>
<name>A0AAV2RBI6_MEGNR</name>
<accession>A0AAV2RBI6</accession>
<dbReference type="Proteomes" id="UP001497623">
    <property type="component" value="Unassembled WGS sequence"/>
</dbReference>